<evidence type="ECO:0000256" key="1">
    <source>
        <dbReference type="SAM" id="Phobius"/>
    </source>
</evidence>
<keyword evidence="1" id="KW-1133">Transmembrane helix</keyword>
<gene>
    <name evidence="2" type="ORF">A3Q56_06035</name>
</gene>
<comment type="caution">
    <text evidence="2">The sequence shown here is derived from an EMBL/GenBank/DDBJ whole genome shotgun (WGS) entry which is preliminary data.</text>
</comment>
<keyword evidence="1" id="KW-0812">Transmembrane</keyword>
<name>A0A177AXL8_9BILA</name>
<protein>
    <submittedName>
        <fullName evidence="2">Uncharacterized protein</fullName>
    </submittedName>
</protein>
<evidence type="ECO:0000313" key="3">
    <source>
        <dbReference type="Proteomes" id="UP000078046"/>
    </source>
</evidence>
<keyword evidence="1" id="KW-0472">Membrane</keyword>
<proteinExistence type="predicted"/>
<reference evidence="2 3" key="1">
    <citation type="submission" date="2016-04" db="EMBL/GenBank/DDBJ databases">
        <title>The genome of Intoshia linei affirms orthonectids as highly simplified spiralians.</title>
        <authorList>
            <person name="Mikhailov K.V."/>
            <person name="Slusarev G.S."/>
            <person name="Nikitin M.A."/>
            <person name="Logacheva M.D."/>
            <person name="Penin A."/>
            <person name="Aleoshin V."/>
            <person name="Panchin Y.V."/>
        </authorList>
    </citation>
    <scope>NUCLEOTIDE SEQUENCE [LARGE SCALE GENOMIC DNA]</scope>
    <source>
        <strain evidence="2">Intl2013</strain>
        <tissue evidence="2">Whole animal</tissue>
    </source>
</reference>
<dbReference type="AlphaFoldDB" id="A0A177AXL8"/>
<sequence length="267" mass="32457">MKSESDRKQQITEKFVHLISSKIPKFVDIFDEKTFYIFSICLLLITIIIAYIASNKILLYDHAHDEKRKRGKGFFYYYCKKKCEKDLYTYESEPEPEIKRFTYSNKCYISSNVPKIKIIDGNLPRVLIIKPLLVNSVKYNHLDKIRRINKVSKFKCSKKMYKPNQPKFYKCKVDNVDKFNKIAKIRFLSYHKKLSKRRTKFFFIFLCKYQRCFIKNILKYYFRKKLHFSNYKNFHLMDVIRTIYCKECSNDDCLRHSSINLKFIKHF</sequence>
<dbReference type="EMBL" id="LWCA01000992">
    <property type="protein sequence ID" value="OAF66242.1"/>
    <property type="molecule type" value="Genomic_DNA"/>
</dbReference>
<organism evidence="2 3">
    <name type="scientific">Intoshia linei</name>
    <dbReference type="NCBI Taxonomy" id="1819745"/>
    <lineage>
        <taxon>Eukaryota</taxon>
        <taxon>Metazoa</taxon>
        <taxon>Spiralia</taxon>
        <taxon>Lophotrochozoa</taxon>
        <taxon>Mesozoa</taxon>
        <taxon>Orthonectida</taxon>
        <taxon>Rhopaluridae</taxon>
        <taxon>Intoshia</taxon>
    </lineage>
</organism>
<accession>A0A177AXL8</accession>
<keyword evidence="3" id="KW-1185">Reference proteome</keyword>
<feature type="transmembrane region" description="Helical" evidence="1">
    <location>
        <begin position="35"/>
        <end position="53"/>
    </location>
</feature>
<dbReference type="Proteomes" id="UP000078046">
    <property type="component" value="Unassembled WGS sequence"/>
</dbReference>
<evidence type="ECO:0000313" key="2">
    <source>
        <dbReference type="EMBL" id="OAF66242.1"/>
    </source>
</evidence>